<comment type="similarity">
    <text evidence="1">Belongs to the 14-3-3 family.</text>
</comment>
<dbReference type="InterPro" id="IPR036815">
    <property type="entry name" value="14-3-3_dom_sf"/>
</dbReference>
<evidence type="ECO:0000256" key="1">
    <source>
        <dbReference type="ARBA" id="ARBA00006141"/>
    </source>
</evidence>
<dbReference type="SUPFAM" id="SSF48445">
    <property type="entry name" value="14-3-3 protein"/>
    <property type="match status" value="1"/>
</dbReference>
<dbReference type="Proteomes" id="UP000245207">
    <property type="component" value="Unassembled WGS sequence"/>
</dbReference>
<evidence type="ECO:0000259" key="3">
    <source>
        <dbReference type="Pfam" id="PF00244"/>
    </source>
</evidence>
<protein>
    <submittedName>
        <fullName evidence="4">14-3-3 domain-containing protein</fullName>
    </submittedName>
</protein>
<comment type="caution">
    <text evidence="4">The sequence shown here is derived from an EMBL/GenBank/DDBJ whole genome shotgun (WGS) entry which is preliminary data.</text>
</comment>
<evidence type="ECO:0000313" key="5">
    <source>
        <dbReference type="Proteomes" id="UP000245207"/>
    </source>
</evidence>
<proteinExistence type="inferred from homology"/>
<feature type="compositionally biased region" description="Basic and acidic residues" evidence="2">
    <location>
        <begin position="198"/>
        <end position="213"/>
    </location>
</feature>
<dbReference type="Gene3D" id="1.20.190.20">
    <property type="entry name" value="14-3-3 domain"/>
    <property type="match status" value="1"/>
</dbReference>
<dbReference type="AlphaFoldDB" id="A0A2U1PPF2"/>
<organism evidence="4 5">
    <name type="scientific">Artemisia annua</name>
    <name type="common">Sweet wormwood</name>
    <dbReference type="NCBI Taxonomy" id="35608"/>
    <lineage>
        <taxon>Eukaryota</taxon>
        <taxon>Viridiplantae</taxon>
        <taxon>Streptophyta</taxon>
        <taxon>Embryophyta</taxon>
        <taxon>Tracheophyta</taxon>
        <taxon>Spermatophyta</taxon>
        <taxon>Magnoliopsida</taxon>
        <taxon>eudicotyledons</taxon>
        <taxon>Gunneridae</taxon>
        <taxon>Pentapetalae</taxon>
        <taxon>asterids</taxon>
        <taxon>campanulids</taxon>
        <taxon>Asterales</taxon>
        <taxon>Asteraceae</taxon>
        <taxon>Asteroideae</taxon>
        <taxon>Anthemideae</taxon>
        <taxon>Artemisiinae</taxon>
        <taxon>Artemisia</taxon>
    </lineage>
</organism>
<accession>A0A2U1PPF2</accession>
<dbReference type="InterPro" id="IPR023410">
    <property type="entry name" value="14-3-3_domain"/>
</dbReference>
<gene>
    <name evidence="4" type="ORF">CTI12_AA126280</name>
</gene>
<dbReference type="EMBL" id="PKPP01000893">
    <property type="protein sequence ID" value="PWA87643.1"/>
    <property type="molecule type" value="Genomic_DNA"/>
</dbReference>
<dbReference type="InterPro" id="IPR000308">
    <property type="entry name" value="14-3-3"/>
</dbReference>
<reference evidence="4 5" key="1">
    <citation type="journal article" date="2018" name="Mol. Plant">
        <title>The genome of Artemisia annua provides insight into the evolution of Asteraceae family and artemisinin biosynthesis.</title>
        <authorList>
            <person name="Shen Q."/>
            <person name="Zhang L."/>
            <person name="Liao Z."/>
            <person name="Wang S."/>
            <person name="Yan T."/>
            <person name="Shi P."/>
            <person name="Liu M."/>
            <person name="Fu X."/>
            <person name="Pan Q."/>
            <person name="Wang Y."/>
            <person name="Lv Z."/>
            <person name="Lu X."/>
            <person name="Zhang F."/>
            <person name="Jiang W."/>
            <person name="Ma Y."/>
            <person name="Chen M."/>
            <person name="Hao X."/>
            <person name="Li L."/>
            <person name="Tang Y."/>
            <person name="Lv G."/>
            <person name="Zhou Y."/>
            <person name="Sun X."/>
            <person name="Brodelius P.E."/>
            <person name="Rose J.K.C."/>
            <person name="Tang K."/>
        </authorList>
    </citation>
    <scope>NUCLEOTIDE SEQUENCE [LARGE SCALE GENOMIC DNA]</scope>
    <source>
        <strain evidence="5">cv. Huhao1</strain>
        <tissue evidence="4">Leaf</tissue>
    </source>
</reference>
<sequence>MAILTVHQKMLIKEFLLRVRSHKAFAPEVAQEILSHLARSCGNEEEKHAPKSQLSLTVVKSERNGVVPAKKQIDTLQHKLAENESSRVGRRKIARIGAAEKSTGMDEGMLEIGIGFFSTVKLQSKRNGAVHAKKQIEKLQDKSKRYGAVPEKKQIKKLQDKAGKNDYEKEDLLKESPNDLIDEISQLFSGKEEEEDLSRETSTEHSDYEADRQEATSHIQKVYKAATSIAESDLPPTNPIKVALALNFSIFLYEIIHLSVVCLTKKSQSQGRIYFPLEDEGGVPQPNSSKKQFSQILFLIPYGIGV</sequence>
<evidence type="ECO:0000256" key="2">
    <source>
        <dbReference type="SAM" id="MobiDB-lite"/>
    </source>
</evidence>
<feature type="region of interest" description="Disordered" evidence="2">
    <location>
        <begin position="189"/>
        <end position="213"/>
    </location>
</feature>
<dbReference type="Pfam" id="PF00244">
    <property type="entry name" value="14-3-3"/>
    <property type="match status" value="1"/>
</dbReference>
<feature type="domain" description="14-3-3" evidence="3">
    <location>
        <begin position="209"/>
        <end position="257"/>
    </location>
</feature>
<evidence type="ECO:0000313" key="4">
    <source>
        <dbReference type="EMBL" id="PWA87643.1"/>
    </source>
</evidence>
<dbReference type="STRING" id="35608.A0A2U1PPF2"/>
<name>A0A2U1PPF2_ARTAN</name>
<keyword evidence="5" id="KW-1185">Reference proteome</keyword>
<feature type="region of interest" description="Disordered" evidence="2">
    <location>
        <begin position="140"/>
        <end position="163"/>
    </location>
</feature>
<dbReference type="PANTHER" id="PTHR18860">
    <property type="entry name" value="14-3-3 PROTEIN"/>
    <property type="match status" value="1"/>
</dbReference>